<dbReference type="Proteomes" id="UP001476798">
    <property type="component" value="Unassembled WGS sequence"/>
</dbReference>
<proteinExistence type="predicted"/>
<comment type="caution">
    <text evidence="2">The sequence shown here is derived from an EMBL/GenBank/DDBJ whole genome shotgun (WGS) entry which is preliminary data.</text>
</comment>
<accession>A0ABV0PBU9</accession>
<feature type="compositionally biased region" description="Basic and acidic residues" evidence="1">
    <location>
        <begin position="43"/>
        <end position="53"/>
    </location>
</feature>
<evidence type="ECO:0000313" key="2">
    <source>
        <dbReference type="EMBL" id="MEQ2180913.1"/>
    </source>
</evidence>
<name>A0ABV0PBU9_9TELE</name>
<organism evidence="2 3">
    <name type="scientific">Goodea atripinnis</name>
    <dbReference type="NCBI Taxonomy" id="208336"/>
    <lineage>
        <taxon>Eukaryota</taxon>
        <taxon>Metazoa</taxon>
        <taxon>Chordata</taxon>
        <taxon>Craniata</taxon>
        <taxon>Vertebrata</taxon>
        <taxon>Euteleostomi</taxon>
        <taxon>Actinopterygii</taxon>
        <taxon>Neopterygii</taxon>
        <taxon>Teleostei</taxon>
        <taxon>Neoteleostei</taxon>
        <taxon>Acanthomorphata</taxon>
        <taxon>Ovalentaria</taxon>
        <taxon>Atherinomorphae</taxon>
        <taxon>Cyprinodontiformes</taxon>
        <taxon>Goodeidae</taxon>
        <taxon>Goodea</taxon>
    </lineage>
</organism>
<dbReference type="EMBL" id="JAHRIO010070256">
    <property type="protein sequence ID" value="MEQ2180913.1"/>
    <property type="molecule type" value="Genomic_DNA"/>
</dbReference>
<protein>
    <submittedName>
        <fullName evidence="2">Uncharacterized protein</fullName>
    </submittedName>
</protein>
<gene>
    <name evidence="2" type="ORF">GOODEAATRI_006142</name>
</gene>
<evidence type="ECO:0000256" key="1">
    <source>
        <dbReference type="SAM" id="MobiDB-lite"/>
    </source>
</evidence>
<feature type="compositionally biased region" description="Polar residues" evidence="1">
    <location>
        <begin position="77"/>
        <end position="95"/>
    </location>
</feature>
<sequence length="188" mass="20498">MPKGKTLAQQAEGCHRKAPAHAAKRPHPHPETQTHLHPGQPSKNDRAEPDRKFPRASATATPHILLCICGGTANTTNPKHTQPTRNHLANEQTPHQYEAEKPDASAELSDARPATPTPGGQSRRAQEHCPNTTPHHTVEDGMQQRAPKAKATQLQSSFSISVQDSCILRVSLFMHTVKSVLSDMSAQM</sequence>
<keyword evidence="3" id="KW-1185">Reference proteome</keyword>
<evidence type="ECO:0000313" key="3">
    <source>
        <dbReference type="Proteomes" id="UP001476798"/>
    </source>
</evidence>
<feature type="region of interest" description="Disordered" evidence="1">
    <location>
        <begin position="77"/>
        <end position="150"/>
    </location>
</feature>
<feature type="region of interest" description="Disordered" evidence="1">
    <location>
        <begin position="1"/>
        <end position="59"/>
    </location>
</feature>
<feature type="compositionally biased region" description="Basic residues" evidence="1">
    <location>
        <begin position="16"/>
        <end position="27"/>
    </location>
</feature>
<reference evidence="2 3" key="1">
    <citation type="submission" date="2021-06" db="EMBL/GenBank/DDBJ databases">
        <authorList>
            <person name="Palmer J.M."/>
        </authorList>
    </citation>
    <scope>NUCLEOTIDE SEQUENCE [LARGE SCALE GENOMIC DNA]</scope>
    <source>
        <strain evidence="2 3">GA_2019</strain>
        <tissue evidence="2">Muscle</tissue>
    </source>
</reference>